<keyword evidence="12" id="KW-1185">Reference proteome</keyword>
<evidence type="ECO:0000256" key="7">
    <source>
        <dbReference type="ARBA" id="ARBA00023136"/>
    </source>
</evidence>
<comment type="subcellular location">
    <subcellularLocation>
        <location evidence="1">Membrane</location>
        <topology evidence="1">Multi-pass membrane protein</topology>
    </subcellularLocation>
</comment>
<dbReference type="Pfam" id="PF16916">
    <property type="entry name" value="ZT_dimer"/>
    <property type="match status" value="1"/>
</dbReference>
<feature type="transmembrane region" description="Helical" evidence="8">
    <location>
        <begin position="49"/>
        <end position="67"/>
    </location>
</feature>
<dbReference type="Proteomes" id="UP001257739">
    <property type="component" value="Unassembled WGS sequence"/>
</dbReference>
<dbReference type="InterPro" id="IPR036837">
    <property type="entry name" value="Cation_efflux_CTD_sf"/>
</dbReference>
<reference evidence="11 12" key="1">
    <citation type="submission" date="2023-07" db="EMBL/GenBank/DDBJ databases">
        <title>Sorghum-associated microbial communities from plants grown in Nebraska, USA.</title>
        <authorList>
            <person name="Schachtman D."/>
        </authorList>
    </citation>
    <scope>NUCLEOTIDE SEQUENCE [LARGE SCALE GENOMIC DNA]</scope>
    <source>
        <strain evidence="11 12">BE248</strain>
    </source>
</reference>
<keyword evidence="7 8" id="KW-0472">Membrane</keyword>
<evidence type="ECO:0000313" key="11">
    <source>
        <dbReference type="EMBL" id="MDR7087795.1"/>
    </source>
</evidence>
<keyword evidence="6" id="KW-0406">Ion transport</keyword>
<comment type="caution">
    <text evidence="11">The sequence shown here is derived from an EMBL/GenBank/DDBJ whole genome shotgun (WGS) entry which is preliminary data.</text>
</comment>
<dbReference type="Gene3D" id="3.30.70.1350">
    <property type="entry name" value="Cation efflux protein, cytoplasmic domain"/>
    <property type="match status" value="1"/>
</dbReference>
<dbReference type="InterPro" id="IPR050681">
    <property type="entry name" value="CDF/SLC30A"/>
</dbReference>
<evidence type="ECO:0000259" key="10">
    <source>
        <dbReference type="Pfam" id="PF16916"/>
    </source>
</evidence>
<evidence type="ECO:0000256" key="5">
    <source>
        <dbReference type="ARBA" id="ARBA00022989"/>
    </source>
</evidence>
<keyword evidence="5 8" id="KW-1133">Transmembrane helix</keyword>
<gene>
    <name evidence="11" type="ORF">J2X11_002634</name>
</gene>
<evidence type="ECO:0000256" key="4">
    <source>
        <dbReference type="ARBA" id="ARBA00022692"/>
    </source>
</evidence>
<dbReference type="Gene3D" id="1.20.1510.10">
    <property type="entry name" value="Cation efflux protein transmembrane domain"/>
    <property type="match status" value="1"/>
</dbReference>
<dbReference type="RefSeq" id="WP_309971873.1">
    <property type="nucleotide sequence ID" value="NZ_JAVDWH010000001.1"/>
</dbReference>
<dbReference type="EMBL" id="JAVDWH010000001">
    <property type="protein sequence ID" value="MDR7087795.1"/>
    <property type="molecule type" value="Genomic_DNA"/>
</dbReference>
<dbReference type="InterPro" id="IPR058533">
    <property type="entry name" value="Cation_efflux_TM"/>
</dbReference>
<dbReference type="SUPFAM" id="SSF160240">
    <property type="entry name" value="Cation efflux protein cytoplasmic domain-like"/>
    <property type="match status" value="1"/>
</dbReference>
<feature type="transmembrane region" description="Helical" evidence="8">
    <location>
        <begin position="152"/>
        <end position="175"/>
    </location>
</feature>
<keyword evidence="3" id="KW-0813">Transport</keyword>
<dbReference type="PANTHER" id="PTHR11562:SF17">
    <property type="entry name" value="RE54080P-RELATED"/>
    <property type="match status" value="1"/>
</dbReference>
<dbReference type="NCBIfam" id="TIGR01297">
    <property type="entry name" value="CDF"/>
    <property type="match status" value="1"/>
</dbReference>
<evidence type="ECO:0000256" key="8">
    <source>
        <dbReference type="SAM" id="Phobius"/>
    </source>
</evidence>
<keyword evidence="4 8" id="KW-0812">Transmembrane</keyword>
<comment type="similarity">
    <text evidence="2">Belongs to the cation diffusion facilitator (CDF) transporter (TC 2.A.4) family. SLC30A subfamily.</text>
</comment>
<organism evidence="11 12">
    <name type="scientific">Aeromicrobium panaciterrae</name>
    <dbReference type="NCBI Taxonomy" id="363861"/>
    <lineage>
        <taxon>Bacteria</taxon>
        <taxon>Bacillati</taxon>
        <taxon>Actinomycetota</taxon>
        <taxon>Actinomycetes</taxon>
        <taxon>Propionibacteriales</taxon>
        <taxon>Nocardioidaceae</taxon>
        <taxon>Aeromicrobium</taxon>
    </lineage>
</organism>
<feature type="domain" description="Cation efflux protein cytoplasmic" evidence="10">
    <location>
        <begin position="214"/>
        <end position="292"/>
    </location>
</feature>
<dbReference type="InterPro" id="IPR027469">
    <property type="entry name" value="Cation_efflux_TMD_sf"/>
</dbReference>
<evidence type="ECO:0000256" key="1">
    <source>
        <dbReference type="ARBA" id="ARBA00004141"/>
    </source>
</evidence>
<protein>
    <submittedName>
        <fullName evidence="11">Cobalt-zinc-cadmium efflux system protein</fullName>
    </submittedName>
</protein>
<dbReference type="SUPFAM" id="SSF161111">
    <property type="entry name" value="Cation efflux protein transmembrane domain-like"/>
    <property type="match status" value="1"/>
</dbReference>
<dbReference type="PANTHER" id="PTHR11562">
    <property type="entry name" value="CATION EFFLUX PROTEIN/ ZINC TRANSPORTER"/>
    <property type="match status" value="1"/>
</dbReference>
<feature type="transmembrane region" description="Helical" evidence="8">
    <location>
        <begin position="181"/>
        <end position="199"/>
    </location>
</feature>
<feature type="transmembrane region" description="Helical" evidence="8">
    <location>
        <begin position="87"/>
        <end position="108"/>
    </location>
</feature>
<accession>A0ABU1URI7</accession>
<evidence type="ECO:0000256" key="2">
    <source>
        <dbReference type="ARBA" id="ARBA00008873"/>
    </source>
</evidence>
<dbReference type="InterPro" id="IPR002524">
    <property type="entry name" value="Cation_efflux"/>
</dbReference>
<sequence>MGHDHAHGTGVRHRGRLALVLALTVGVLAVEAVVAWITGSLALLADAGHLLGDSFGILMALAAITVAQHGGGPGSRRTFGYLRTEVIAAGLNGLILLGLAVWVVYSAIRRFGDSPELEAEPILIAGGIGLVVNVMGLLLLRGGAQESLNVRGAYLEVLGDALGSIAVLVSAAVILTTGWDAADAIASLVIAAMIVPRAISLLREVGEVLLESTPRDVDLDELREHILGVEGVREVHDLHVWTITSGMPVMSAHIVVDDSVTGMDHAHSVLDTLRGCLSEHFDVEHSTFQIEPAGHADSEQHMHH</sequence>
<feature type="transmembrane region" description="Helical" evidence="8">
    <location>
        <begin position="120"/>
        <end position="140"/>
    </location>
</feature>
<evidence type="ECO:0000259" key="9">
    <source>
        <dbReference type="Pfam" id="PF01545"/>
    </source>
</evidence>
<dbReference type="InterPro" id="IPR027470">
    <property type="entry name" value="Cation_efflux_CTD"/>
</dbReference>
<evidence type="ECO:0000256" key="3">
    <source>
        <dbReference type="ARBA" id="ARBA00022448"/>
    </source>
</evidence>
<name>A0ABU1URI7_9ACTN</name>
<proteinExistence type="inferred from homology"/>
<dbReference type="Pfam" id="PF01545">
    <property type="entry name" value="Cation_efflux"/>
    <property type="match status" value="1"/>
</dbReference>
<feature type="domain" description="Cation efflux protein transmembrane" evidence="9">
    <location>
        <begin position="18"/>
        <end position="210"/>
    </location>
</feature>
<evidence type="ECO:0000256" key="6">
    <source>
        <dbReference type="ARBA" id="ARBA00023065"/>
    </source>
</evidence>
<evidence type="ECO:0000313" key="12">
    <source>
        <dbReference type="Proteomes" id="UP001257739"/>
    </source>
</evidence>
<feature type="transmembrane region" description="Helical" evidence="8">
    <location>
        <begin position="17"/>
        <end position="37"/>
    </location>
</feature>